<gene>
    <name evidence="4" type="ORF">BJ991_003558</name>
</gene>
<comment type="caution">
    <text evidence="4">The sequence shown here is derived from an EMBL/GenBank/DDBJ whole genome shotgun (WGS) entry which is preliminary data.</text>
</comment>
<proteinExistence type="predicted"/>
<accession>A0A7Y9GTV2</accession>
<dbReference type="RefSeq" id="WP_179492221.1">
    <property type="nucleotide sequence ID" value="NZ_JACCBV010000001.1"/>
</dbReference>
<dbReference type="SUPFAM" id="SSF46785">
    <property type="entry name" value="Winged helix' DNA-binding domain"/>
    <property type="match status" value="1"/>
</dbReference>
<dbReference type="AlphaFoldDB" id="A0A7Y9GTV2"/>
<reference evidence="4 5" key="1">
    <citation type="submission" date="2020-07" db="EMBL/GenBank/DDBJ databases">
        <title>Sequencing the genomes of 1000 actinobacteria strains.</title>
        <authorList>
            <person name="Klenk H.-P."/>
        </authorList>
    </citation>
    <scope>NUCLEOTIDE SEQUENCE [LARGE SCALE GENOMIC DNA]</scope>
    <source>
        <strain evidence="4 5">DSM 24662</strain>
    </source>
</reference>
<protein>
    <recommendedName>
        <fullName evidence="3">HTH iclR-type domain-containing protein</fullName>
    </recommendedName>
</protein>
<dbReference type="GO" id="GO:0003677">
    <property type="term" value="F:DNA binding"/>
    <property type="evidence" value="ECO:0007669"/>
    <property type="project" value="InterPro"/>
</dbReference>
<dbReference type="PANTHER" id="PTHR30136">
    <property type="entry name" value="HELIX-TURN-HELIX TRANSCRIPTIONAL REGULATOR, ICLR FAMILY"/>
    <property type="match status" value="1"/>
</dbReference>
<dbReference type="InterPro" id="IPR050707">
    <property type="entry name" value="HTH_MetabolicPath_Reg"/>
</dbReference>
<dbReference type="EMBL" id="JACCBV010000001">
    <property type="protein sequence ID" value="NYE21530.1"/>
    <property type="molecule type" value="Genomic_DNA"/>
</dbReference>
<dbReference type="Gene3D" id="3.30.450.40">
    <property type="match status" value="1"/>
</dbReference>
<evidence type="ECO:0000313" key="4">
    <source>
        <dbReference type="EMBL" id="NYE21530.1"/>
    </source>
</evidence>
<keyword evidence="5" id="KW-1185">Reference proteome</keyword>
<organism evidence="4 5">
    <name type="scientific">Microbacterium immunditiarum</name>
    <dbReference type="NCBI Taxonomy" id="337480"/>
    <lineage>
        <taxon>Bacteria</taxon>
        <taxon>Bacillati</taxon>
        <taxon>Actinomycetota</taxon>
        <taxon>Actinomycetes</taxon>
        <taxon>Micrococcales</taxon>
        <taxon>Microbacteriaceae</taxon>
        <taxon>Microbacterium</taxon>
    </lineage>
</organism>
<evidence type="ECO:0000259" key="3">
    <source>
        <dbReference type="PROSITE" id="PS51077"/>
    </source>
</evidence>
<keyword evidence="1" id="KW-0805">Transcription regulation</keyword>
<dbReference type="Gene3D" id="1.10.10.10">
    <property type="entry name" value="Winged helix-like DNA-binding domain superfamily/Winged helix DNA-binding domain"/>
    <property type="match status" value="1"/>
</dbReference>
<evidence type="ECO:0000256" key="2">
    <source>
        <dbReference type="ARBA" id="ARBA00023163"/>
    </source>
</evidence>
<dbReference type="GO" id="GO:0045892">
    <property type="term" value="P:negative regulation of DNA-templated transcription"/>
    <property type="evidence" value="ECO:0007669"/>
    <property type="project" value="TreeGrafter"/>
</dbReference>
<keyword evidence="2" id="KW-0804">Transcription</keyword>
<dbReference type="GO" id="GO:0003700">
    <property type="term" value="F:DNA-binding transcription factor activity"/>
    <property type="evidence" value="ECO:0007669"/>
    <property type="project" value="TreeGrafter"/>
</dbReference>
<dbReference type="Proteomes" id="UP000576969">
    <property type="component" value="Unassembled WGS sequence"/>
</dbReference>
<dbReference type="InterPro" id="IPR036388">
    <property type="entry name" value="WH-like_DNA-bd_sf"/>
</dbReference>
<evidence type="ECO:0000313" key="5">
    <source>
        <dbReference type="Proteomes" id="UP000576969"/>
    </source>
</evidence>
<dbReference type="CDD" id="cd00090">
    <property type="entry name" value="HTH_ARSR"/>
    <property type="match status" value="1"/>
</dbReference>
<dbReference type="PROSITE" id="PS51077">
    <property type="entry name" value="HTH_ICLR"/>
    <property type="match status" value="1"/>
</dbReference>
<evidence type="ECO:0000256" key="1">
    <source>
        <dbReference type="ARBA" id="ARBA00023015"/>
    </source>
</evidence>
<dbReference type="InterPro" id="IPR011991">
    <property type="entry name" value="ArsR-like_HTH"/>
</dbReference>
<dbReference type="Pfam" id="PF09339">
    <property type="entry name" value="HTH_IclR"/>
    <property type="match status" value="1"/>
</dbReference>
<dbReference type="InterPro" id="IPR036390">
    <property type="entry name" value="WH_DNA-bd_sf"/>
</dbReference>
<dbReference type="PANTHER" id="PTHR30136:SF24">
    <property type="entry name" value="HTH-TYPE TRANSCRIPTIONAL REPRESSOR ALLR"/>
    <property type="match status" value="1"/>
</dbReference>
<dbReference type="InterPro" id="IPR005471">
    <property type="entry name" value="Tscrpt_reg_IclR_N"/>
</dbReference>
<sequence>MAQDGSTTVDRGIRVLFELAENPEGLSVSELARRLDTQRPPLYRQLRSLESARLIRRGEGKLYQLGIGILELAKAFNDPFNERARPALQAAADATDYSAMLVVSDGDALVVAIHATPTRPAVHLMTPVGYRMPEGMLPPRVATLSLRPYEPGEDPLVTRAREQGYVGTFTVPTERPPYGVAVALVLNGIPACVSMVSVAGEGLRTAAEEAELASFARTAAESILASHR</sequence>
<dbReference type="InterPro" id="IPR029016">
    <property type="entry name" value="GAF-like_dom_sf"/>
</dbReference>
<dbReference type="SUPFAM" id="SSF55781">
    <property type="entry name" value="GAF domain-like"/>
    <property type="match status" value="1"/>
</dbReference>
<feature type="domain" description="HTH iclR-type" evidence="3">
    <location>
        <begin position="6"/>
        <end position="67"/>
    </location>
</feature>
<dbReference type="SMART" id="SM00346">
    <property type="entry name" value="HTH_ICLR"/>
    <property type="match status" value="1"/>
</dbReference>
<name>A0A7Y9GTV2_9MICO</name>